<reference evidence="1 2" key="2">
    <citation type="submission" date="2018-11" db="EMBL/GenBank/DDBJ databases">
        <authorList>
            <consortium name="Pathogen Informatics"/>
        </authorList>
    </citation>
    <scope>NUCLEOTIDE SEQUENCE [LARGE SCALE GENOMIC DNA]</scope>
</reference>
<keyword evidence="2" id="KW-1185">Reference proteome</keyword>
<evidence type="ECO:0000313" key="3">
    <source>
        <dbReference type="WBParaSite" id="HNAJ_0000657601-mRNA-1"/>
    </source>
</evidence>
<gene>
    <name evidence="1" type="ORF">HNAJ_LOCUS6572</name>
</gene>
<accession>A0A0R3THN5</accession>
<organism evidence="3">
    <name type="scientific">Rodentolepis nana</name>
    <name type="common">Dwarf tapeworm</name>
    <name type="synonym">Hymenolepis nana</name>
    <dbReference type="NCBI Taxonomy" id="102285"/>
    <lineage>
        <taxon>Eukaryota</taxon>
        <taxon>Metazoa</taxon>
        <taxon>Spiralia</taxon>
        <taxon>Lophotrochozoa</taxon>
        <taxon>Platyhelminthes</taxon>
        <taxon>Cestoda</taxon>
        <taxon>Eucestoda</taxon>
        <taxon>Cyclophyllidea</taxon>
        <taxon>Hymenolepididae</taxon>
        <taxon>Rodentolepis</taxon>
    </lineage>
</organism>
<name>A0A0R3THN5_RODNA</name>
<dbReference type="AlphaFoldDB" id="A0A0R3THN5"/>
<dbReference type="OrthoDB" id="10034530at2759"/>
<proteinExistence type="predicted"/>
<dbReference type="WBParaSite" id="HNAJ_0000657601-mRNA-1">
    <property type="protein sequence ID" value="HNAJ_0000657601-mRNA-1"/>
    <property type="gene ID" value="HNAJ_0000657601"/>
</dbReference>
<sequence length="267" mass="29666">MKIKNAMLIVQVIGNITTWTCSVPYLISTNTWNNYAFRWYSTNGNIDIFLNKKLTASCEGPKIQTINGVIKTEAQGIWLGCTAENGTVIETTTIVNAHVIHPVLWYWPLNLNVLFLGDKADRLEIPITVAPTTESPIVLEVDYTKLVEEYQPKDWSSLPTNPYYATADGFYELTSSPTQHLGQDVELVKPNCRGRGSYRLKTNNAYYILGNIDPAFSLPSIAGGFSIGAWVSIPSTLLANSIPHSLFEIAGFIRVVLFGDFLHVFGK</sequence>
<dbReference type="EMBL" id="UZAE01007473">
    <property type="protein sequence ID" value="VDO02432.1"/>
    <property type="molecule type" value="Genomic_DNA"/>
</dbReference>
<dbReference type="STRING" id="102285.A0A0R3THN5"/>
<evidence type="ECO:0000313" key="1">
    <source>
        <dbReference type="EMBL" id="VDO02432.1"/>
    </source>
</evidence>
<evidence type="ECO:0000313" key="2">
    <source>
        <dbReference type="Proteomes" id="UP000278807"/>
    </source>
</evidence>
<reference evidence="3" key="1">
    <citation type="submission" date="2017-02" db="UniProtKB">
        <authorList>
            <consortium name="WormBaseParasite"/>
        </authorList>
    </citation>
    <scope>IDENTIFICATION</scope>
</reference>
<dbReference type="Proteomes" id="UP000278807">
    <property type="component" value="Unassembled WGS sequence"/>
</dbReference>
<protein>
    <submittedName>
        <fullName evidence="3">Ig-like domain-containing protein</fullName>
    </submittedName>
</protein>